<dbReference type="RefSeq" id="WP_076558602.1">
    <property type="nucleotide sequence ID" value="NZ_CP033929.1"/>
</dbReference>
<sequence length="218" mass="23295">MAIISGALFSQAKGSVGNLTLSTQKGRVIMKSKASVVSNPNTSAQQRQRAFISKAVIAWKLLGNVLKSGITSLVQYGSQYNTYVSKNAQHFTTAMFDINSMAGGDLIGSFATIGARGELSYSLVSKDTDSVTLSINNSTLKNTANIGDVLKLVIGDTAAAEFSYSELEITQSMLENAVTTVTFNDLSLPFDSMLVSTLWSESSDMTQSNTSKFKLLLS</sequence>
<dbReference type="Proteomes" id="UP000185725">
    <property type="component" value="Unassembled WGS sequence"/>
</dbReference>
<name>A0A381FG74_9FLAO</name>
<proteinExistence type="predicted"/>
<reference evidence="1 3" key="1">
    <citation type="submission" date="2017-01" db="EMBL/GenBank/DDBJ databases">
        <authorList>
            <person name="Varghese N."/>
            <person name="Submissions S."/>
        </authorList>
    </citation>
    <scope>NUCLEOTIDE SEQUENCE [LARGE SCALE GENOMIC DNA]</scope>
    <source>
        <strain evidence="1 3">ATCC 27950</strain>
    </source>
</reference>
<dbReference type="EMBL" id="UFVS01000001">
    <property type="protein sequence ID" value="SUX45565.1"/>
    <property type="molecule type" value="Genomic_DNA"/>
</dbReference>
<gene>
    <name evidence="2" type="ORF">NCTC13560_03162</name>
    <name evidence="1" type="ORF">SAMN05421682_102294</name>
</gene>
<evidence type="ECO:0000313" key="3">
    <source>
        <dbReference type="Proteomes" id="UP000185725"/>
    </source>
</evidence>
<reference evidence="2 4" key="2">
    <citation type="submission" date="2018-06" db="EMBL/GenBank/DDBJ databases">
        <authorList>
            <consortium name="Pathogen Informatics"/>
            <person name="Doyle S."/>
        </authorList>
    </citation>
    <scope>NUCLEOTIDE SEQUENCE [LARGE SCALE GENOMIC DNA]</scope>
    <source>
        <strain evidence="2 4">NCTC13560</strain>
    </source>
</reference>
<dbReference type="Proteomes" id="UP000255231">
    <property type="component" value="Unassembled WGS sequence"/>
</dbReference>
<evidence type="ECO:0000313" key="2">
    <source>
        <dbReference type="EMBL" id="SUX45565.1"/>
    </source>
</evidence>
<protein>
    <submittedName>
        <fullName evidence="2">Uncharacterized protein</fullName>
    </submittedName>
</protein>
<evidence type="ECO:0000313" key="4">
    <source>
        <dbReference type="Proteomes" id="UP000255231"/>
    </source>
</evidence>
<dbReference type="KEGG" id="cil:EG358_12595"/>
<dbReference type="EMBL" id="FTMF01000002">
    <property type="protein sequence ID" value="SIQ08591.1"/>
    <property type="molecule type" value="Genomic_DNA"/>
</dbReference>
<organism evidence="2 4">
    <name type="scientific">Chryseobacterium indoltheticum</name>
    <dbReference type="NCBI Taxonomy" id="254"/>
    <lineage>
        <taxon>Bacteria</taxon>
        <taxon>Pseudomonadati</taxon>
        <taxon>Bacteroidota</taxon>
        <taxon>Flavobacteriia</taxon>
        <taxon>Flavobacteriales</taxon>
        <taxon>Weeksellaceae</taxon>
        <taxon>Chryseobacterium group</taxon>
        <taxon>Chryseobacterium</taxon>
    </lineage>
</organism>
<accession>A0A381FG74</accession>
<dbReference type="GeneID" id="303674543"/>
<dbReference type="AlphaFoldDB" id="A0A381FG74"/>
<dbReference type="OrthoDB" id="821958at2"/>
<evidence type="ECO:0000313" key="1">
    <source>
        <dbReference type="EMBL" id="SIQ08591.1"/>
    </source>
</evidence>
<keyword evidence="3" id="KW-1185">Reference proteome</keyword>